<evidence type="ECO:0000313" key="12">
    <source>
        <dbReference type="EMBL" id="MDR7307710.1"/>
    </source>
</evidence>
<dbReference type="PROSITE" id="PS51669">
    <property type="entry name" value="4FE4S_MOW_BIS_MGD"/>
    <property type="match status" value="1"/>
</dbReference>
<dbReference type="InterPro" id="IPR007419">
    <property type="entry name" value="BFD-like_2Fe2S-bd_dom"/>
</dbReference>
<dbReference type="InterPro" id="IPR006656">
    <property type="entry name" value="Mopterin_OxRdtase"/>
</dbReference>
<keyword evidence="10" id="KW-0534">Nitrate assimilation</keyword>
<keyword evidence="7" id="KW-0560">Oxidoreductase</keyword>
<comment type="caution">
    <text evidence="12">The sequence shown here is derived from an EMBL/GenBank/DDBJ whole genome shotgun (WGS) entry which is preliminary data.</text>
</comment>
<organism evidence="12 13">
    <name type="scientific">Rhodoferax saidenbachensis</name>
    <dbReference type="NCBI Taxonomy" id="1484693"/>
    <lineage>
        <taxon>Bacteria</taxon>
        <taxon>Pseudomonadati</taxon>
        <taxon>Pseudomonadota</taxon>
        <taxon>Betaproteobacteria</taxon>
        <taxon>Burkholderiales</taxon>
        <taxon>Comamonadaceae</taxon>
        <taxon>Rhodoferax</taxon>
    </lineage>
</organism>
<dbReference type="CDD" id="cd02791">
    <property type="entry name" value="MopB_CT_Nitrate-R-NapA-like"/>
    <property type="match status" value="1"/>
</dbReference>
<dbReference type="Gene3D" id="3.40.228.10">
    <property type="entry name" value="Dimethylsulfoxide Reductase, domain 2"/>
    <property type="match status" value="1"/>
</dbReference>
<dbReference type="Proteomes" id="UP001268089">
    <property type="component" value="Unassembled WGS sequence"/>
</dbReference>
<dbReference type="Pfam" id="PF01568">
    <property type="entry name" value="Molydop_binding"/>
    <property type="match status" value="1"/>
</dbReference>
<dbReference type="SUPFAM" id="SSF50692">
    <property type="entry name" value="ADC-like"/>
    <property type="match status" value="1"/>
</dbReference>
<comment type="similarity">
    <text evidence="3">Belongs to the prokaryotic molybdopterin-containing oxidoreductase family. NasA/NapA/NarB subfamily.</text>
</comment>
<accession>A0ABU1ZQ98</accession>
<dbReference type="InterPro" id="IPR050123">
    <property type="entry name" value="Prok_molybdopt-oxidoreductase"/>
</dbReference>
<keyword evidence="5" id="KW-0500">Molybdenum</keyword>
<keyword evidence="8" id="KW-0408">Iron</keyword>
<evidence type="ECO:0000256" key="3">
    <source>
        <dbReference type="ARBA" id="ARBA00008747"/>
    </source>
</evidence>
<dbReference type="InterPro" id="IPR041854">
    <property type="entry name" value="BFD-like_2Fe2S-bd_dom_sf"/>
</dbReference>
<dbReference type="SMART" id="SM00926">
    <property type="entry name" value="Molybdop_Fe4S4"/>
    <property type="match status" value="1"/>
</dbReference>
<evidence type="ECO:0000256" key="8">
    <source>
        <dbReference type="ARBA" id="ARBA00023004"/>
    </source>
</evidence>
<dbReference type="RefSeq" id="WP_310344166.1">
    <property type="nucleotide sequence ID" value="NZ_JAVDXO010000007.1"/>
</dbReference>
<keyword evidence="9" id="KW-0411">Iron-sulfur</keyword>
<dbReference type="InterPro" id="IPR006963">
    <property type="entry name" value="Mopterin_OxRdtase_4Fe-4S_dom"/>
</dbReference>
<keyword evidence="13" id="KW-1185">Reference proteome</keyword>
<dbReference type="Gene3D" id="3.40.50.740">
    <property type="match status" value="1"/>
</dbReference>
<dbReference type="EMBL" id="JAVDXO010000007">
    <property type="protein sequence ID" value="MDR7307710.1"/>
    <property type="molecule type" value="Genomic_DNA"/>
</dbReference>
<reference evidence="12 13" key="1">
    <citation type="submission" date="2023-07" db="EMBL/GenBank/DDBJ databases">
        <title>Sorghum-associated microbial communities from plants grown in Nebraska, USA.</title>
        <authorList>
            <person name="Schachtman D."/>
        </authorList>
    </citation>
    <scope>NUCLEOTIDE SEQUENCE [LARGE SCALE GENOMIC DNA]</scope>
    <source>
        <strain evidence="12 13">BE308</strain>
    </source>
</reference>
<evidence type="ECO:0000313" key="13">
    <source>
        <dbReference type="Proteomes" id="UP001268089"/>
    </source>
</evidence>
<dbReference type="PROSITE" id="PS00490">
    <property type="entry name" value="MOLYBDOPTERIN_PROK_2"/>
    <property type="match status" value="1"/>
</dbReference>
<dbReference type="Pfam" id="PF04879">
    <property type="entry name" value="Molybdop_Fe4S4"/>
    <property type="match status" value="1"/>
</dbReference>
<keyword evidence="6" id="KW-0479">Metal-binding</keyword>
<evidence type="ECO:0000256" key="6">
    <source>
        <dbReference type="ARBA" id="ARBA00022723"/>
    </source>
</evidence>
<evidence type="ECO:0000256" key="7">
    <source>
        <dbReference type="ARBA" id="ARBA00023002"/>
    </source>
</evidence>
<evidence type="ECO:0000256" key="1">
    <source>
        <dbReference type="ARBA" id="ARBA00001942"/>
    </source>
</evidence>
<evidence type="ECO:0000256" key="9">
    <source>
        <dbReference type="ARBA" id="ARBA00023014"/>
    </source>
</evidence>
<dbReference type="PANTHER" id="PTHR43105:SF9">
    <property type="entry name" value="NADPH-FE(3+) OXIDOREDUCTASE SUBUNIT ALPHA"/>
    <property type="match status" value="1"/>
</dbReference>
<dbReference type="Gene3D" id="1.10.10.1100">
    <property type="entry name" value="BFD-like [2Fe-2S]-binding domain"/>
    <property type="match status" value="1"/>
</dbReference>
<keyword evidence="4" id="KW-0004">4Fe-4S</keyword>
<name>A0ABU1ZQ98_9BURK</name>
<sequence length="935" mass="101090">MTETRSTCPYCGVGCGVIIESQGAQITGVRGDPDHPANFGRLCSKGSTLHLTASEPVTLQTRLLQPLQRLQRSATPQPVSWDSALTLATDQFARIVRDHGPDAVGFYVSGQLLTEDYYVFNKLAKGLIGTNNIDTNSRLCMSSAVAGYKKTLGADAPPACYDDVNHAQTIFIVGSNTAFAHPILFRRIEDAKRKNPALKIVVADVRRTDTVELADLFLQIQPGTDVMLFNGMLHLMLWEGWTNPTFIAAHTTGFDDLKATVRDYTPDAVAQTCGISKADLLEATRLFAQSPATLSLYCQGLNQSSSGTAKNTALINLHLATGQIGKPGAAPFSLTGQPNAMGGREVGGLANLLSAHRDLANPAHRAEVAALWGVPSVPDKTGKTAVEMFQAAADGEIKALWIACTNPAQSMPDQATVRRALERAEFVVVQEAFSTTATARYADLLLPATTWGEKEGTVTNSERRISRVRAAVVPPGAPDTAPRHDWAIATDFAQRLERALGRDTTTGTLFPYPTAESVWNEHRESTRGRDLDITGMDYAQLDAKPLQWPMPEGASTGKVRLYEDGVFPTPDGRARFVNAEYRGVAEPREARYPFSLTTGRLRDQWHGMSRTGTLGRLFGHVREPVLQMHPQDMARRLIQENDLVHVTSRRGSILVPVQASPEVGLSQAFMAMHWGEEYLSGVSATGTRLAGVNALTTSAYCPDSKQPEFKHAAVKVLKADMPWTLLAIAWLPATEVLAARSALQALMGRFAFASCVPFGSAGDSKGHERSGVLFRAADLEAASDEVLQEIETLLQLNGADVVRYADKKRGQRRAVRLQRATVNATLEGFMLAGDTRAQSWMTTLLQDEQPAQNYGRALLAPGATPPMPVQSRGKVVCTCFNVTDSAIQATLADCTGFAADRLATLQGALKCGTNCGSCVPQLQRMVRASMEPTTA</sequence>
<dbReference type="Gene3D" id="2.20.25.90">
    <property type="entry name" value="ADC-like domains"/>
    <property type="match status" value="1"/>
</dbReference>
<feature type="domain" description="4Fe-4S Mo/W bis-MGD-type" evidence="11">
    <location>
        <begin position="1"/>
        <end position="57"/>
    </location>
</feature>
<evidence type="ECO:0000256" key="5">
    <source>
        <dbReference type="ARBA" id="ARBA00022505"/>
    </source>
</evidence>
<evidence type="ECO:0000256" key="2">
    <source>
        <dbReference type="ARBA" id="ARBA00001966"/>
    </source>
</evidence>
<proteinExistence type="inferred from homology"/>
<comment type="cofactor">
    <cofactor evidence="2">
        <name>[4Fe-4S] cluster</name>
        <dbReference type="ChEBI" id="CHEBI:49883"/>
    </cofactor>
</comment>
<dbReference type="CDD" id="cd02754">
    <property type="entry name" value="MopB_Nitrate-R-NapA-like"/>
    <property type="match status" value="1"/>
</dbReference>
<dbReference type="InterPro" id="IPR041957">
    <property type="entry name" value="CT_Nitrate-R-NapA-like"/>
</dbReference>
<evidence type="ECO:0000259" key="11">
    <source>
        <dbReference type="PROSITE" id="PS51669"/>
    </source>
</evidence>
<dbReference type="Pfam" id="PF00384">
    <property type="entry name" value="Molybdopterin"/>
    <property type="match status" value="1"/>
</dbReference>
<gene>
    <name evidence="12" type="ORF">J2X15_003014</name>
</gene>
<protein>
    <submittedName>
        <fullName evidence="12">Assimilatory nitrate reductase catalytic subunit</fullName>
    </submittedName>
</protein>
<evidence type="ECO:0000256" key="4">
    <source>
        <dbReference type="ARBA" id="ARBA00022485"/>
    </source>
</evidence>
<dbReference type="InterPro" id="IPR006655">
    <property type="entry name" value="Mopterin_OxRdtase_prok_CS"/>
</dbReference>
<dbReference type="Pfam" id="PF04324">
    <property type="entry name" value="Fer2_BFD"/>
    <property type="match status" value="1"/>
</dbReference>
<comment type="cofactor">
    <cofactor evidence="1">
        <name>Mo-bis(molybdopterin guanine dinucleotide)</name>
        <dbReference type="ChEBI" id="CHEBI:60539"/>
    </cofactor>
</comment>
<dbReference type="InterPro" id="IPR009010">
    <property type="entry name" value="Asp_de-COase-like_dom_sf"/>
</dbReference>
<dbReference type="PANTHER" id="PTHR43105">
    <property type="entry name" value="RESPIRATORY NITRATE REDUCTASE"/>
    <property type="match status" value="1"/>
</dbReference>
<dbReference type="SUPFAM" id="SSF53706">
    <property type="entry name" value="Formate dehydrogenase/DMSO reductase, domains 1-3"/>
    <property type="match status" value="1"/>
</dbReference>
<dbReference type="InterPro" id="IPR006657">
    <property type="entry name" value="MoPterin_dinucl-bd_dom"/>
</dbReference>
<evidence type="ECO:0000256" key="10">
    <source>
        <dbReference type="ARBA" id="ARBA00023063"/>
    </source>
</evidence>
<dbReference type="Gene3D" id="2.40.40.20">
    <property type="match status" value="1"/>
</dbReference>